<dbReference type="SUPFAM" id="SSF101327">
    <property type="entry name" value="YgfB-like"/>
    <property type="match status" value="1"/>
</dbReference>
<accession>A0A939DJG3</accession>
<dbReference type="EMBL" id="JAFKCV010000001">
    <property type="protein sequence ID" value="MBN7823849.1"/>
    <property type="molecule type" value="Genomic_DNA"/>
</dbReference>
<dbReference type="Pfam" id="PF03695">
    <property type="entry name" value="UPF0149"/>
    <property type="match status" value="1"/>
</dbReference>
<organism evidence="1 2">
    <name type="scientific">Bowmanella dokdonensis</name>
    <dbReference type="NCBI Taxonomy" id="751969"/>
    <lineage>
        <taxon>Bacteria</taxon>
        <taxon>Pseudomonadati</taxon>
        <taxon>Pseudomonadota</taxon>
        <taxon>Gammaproteobacteria</taxon>
        <taxon>Alteromonadales</taxon>
        <taxon>Alteromonadaceae</taxon>
        <taxon>Bowmanella</taxon>
    </lineage>
</organism>
<dbReference type="Proteomes" id="UP000664654">
    <property type="component" value="Unassembled WGS sequence"/>
</dbReference>
<dbReference type="InterPro" id="IPR036255">
    <property type="entry name" value="YgfB-like_sf"/>
</dbReference>
<sequence length="211" mass="23833">MTGKSEPCLNNLQTLCDQYCELLRAPCEIQGLIFAVAAAPEIPPPQIWMGWVVIEPDRIDQNLADSLTGLLMDCFKLQLQAMRDEQLALPPNCRYHGGLTLDEPMSQWFSGCLLAHQHLQDRWQKAWQAMQRQKPDRAPEAAKDLSHLLRLFSTFANIPLALEQAVERGNPELEHQLPAIAETLPRALKQYVDLAGELAAYLPNQFETFTS</sequence>
<comment type="caution">
    <text evidence="1">The sequence shown here is derived from an EMBL/GenBank/DDBJ whole genome shotgun (WGS) entry which is preliminary data.</text>
</comment>
<keyword evidence="2" id="KW-1185">Reference proteome</keyword>
<dbReference type="InterPro" id="IPR011978">
    <property type="entry name" value="YgfB-like"/>
</dbReference>
<evidence type="ECO:0000313" key="2">
    <source>
        <dbReference type="Proteomes" id="UP000664654"/>
    </source>
</evidence>
<dbReference type="RefSeq" id="WP_206571958.1">
    <property type="nucleotide sequence ID" value="NZ_JAFKCV010000001.1"/>
</dbReference>
<evidence type="ECO:0000313" key="1">
    <source>
        <dbReference type="EMBL" id="MBN7823849.1"/>
    </source>
</evidence>
<protein>
    <submittedName>
        <fullName evidence="1">UPF0149 family protein</fullName>
    </submittedName>
</protein>
<name>A0A939DJG3_9ALTE</name>
<proteinExistence type="predicted"/>
<gene>
    <name evidence="1" type="ORF">J0A66_01305</name>
</gene>
<dbReference type="AlphaFoldDB" id="A0A939DJG3"/>
<reference evidence="1" key="1">
    <citation type="submission" date="2021-03" db="EMBL/GenBank/DDBJ databases">
        <title>novel species isolated from a fishpond in China.</title>
        <authorList>
            <person name="Lu H."/>
            <person name="Cai Z."/>
        </authorList>
    </citation>
    <scope>NUCLEOTIDE SEQUENCE</scope>
    <source>
        <strain evidence="1">JCM 30855</strain>
    </source>
</reference>